<reference evidence="2 3" key="1">
    <citation type="submission" date="2008-07" db="EMBL/GenBank/DDBJ databases">
        <authorList>
            <person name="El-Sayed N."/>
            <person name="Caler E."/>
            <person name="Inman J."/>
            <person name="Amedeo P."/>
            <person name="Hass B."/>
            <person name="Wortman J."/>
        </authorList>
    </citation>
    <scope>NUCLEOTIDE SEQUENCE [LARGE SCALE GENOMIC DNA]</scope>
    <source>
        <strain evidence="3">ATCC 50983 / TXsc</strain>
    </source>
</reference>
<proteinExistence type="predicted"/>
<feature type="region of interest" description="Disordered" evidence="1">
    <location>
        <begin position="1"/>
        <end position="21"/>
    </location>
</feature>
<accession>C5M0C6</accession>
<dbReference type="AlphaFoldDB" id="C5M0C6"/>
<dbReference type="OrthoDB" id="426265at2759"/>
<protein>
    <submittedName>
        <fullName evidence="2">Uncharacterized protein</fullName>
    </submittedName>
</protein>
<dbReference type="GeneID" id="9055317"/>
<evidence type="ECO:0000313" key="3">
    <source>
        <dbReference type="Proteomes" id="UP000007800"/>
    </source>
</evidence>
<evidence type="ECO:0000256" key="1">
    <source>
        <dbReference type="SAM" id="MobiDB-lite"/>
    </source>
</evidence>
<gene>
    <name evidence="2" type="ORF">Pmar_PMAR002574</name>
</gene>
<keyword evidence="3" id="KW-1185">Reference proteome</keyword>
<dbReference type="EMBL" id="GG687066">
    <property type="protein sequence ID" value="EEQ97567.1"/>
    <property type="molecule type" value="Genomic_DNA"/>
</dbReference>
<feature type="region of interest" description="Disordered" evidence="1">
    <location>
        <begin position="65"/>
        <end position="91"/>
    </location>
</feature>
<organism evidence="3">
    <name type="scientific">Perkinsus marinus (strain ATCC 50983 / TXsc)</name>
    <dbReference type="NCBI Taxonomy" id="423536"/>
    <lineage>
        <taxon>Eukaryota</taxon>
        <taxon>Sar</taxon>
        <taxon>Alveolata</taxon>
        <taxon>Perkinsozoa</taxon>
        <taxon>Perkinsea</taxon>
        <taxon>Perkinsida</taxon>
        <taxon>Perkinsidae</taxon>
        <taxon>Perkinsus</taxon>
    </lineage>
</organism>
<feature type="non-terminal residue" evidence="2">
    <location>
        <position position="1"/>
    </location>
</feature>
<name>C5M0C6_PERM5</name>
<dbReference type="Proteomes" id="UP000007800">
    <property type="component" value="Unassembled WGS sequence"/>
</dbReference>
<dbReference type="InParanoid" id="C5M0C6"/>
<evidence type="ECO:0000313" key="2">
    <source>
        <dbReference type="EMBL" id="EEQ97567.1"/>
    </source>
</evidence>
<dbReference type="RefSeq" id="XP_002764850.1">
    <property type="nucleotide sequence ID" value="XM_002764804.1"/>
</dbReference>
<sequence length="192" mass="21903">PNFLPLMWDSSSSSSWAVGDDLNSSENYKSFESATKTITDEKCRKDPVSGETRCEIIRRFYKQTHPGGPLEEVESTRRETTSPQHWSSLFEDDDDTINEENKEVKSFPALDDDVGHPDVRHLMNLFHRRRREPPHETIVVEQTKPGLGEEVFLALFGSMVKLMFRHLECDFATHGTFFGSAADRKGSGCYEV</sequence>